<name>A0A9P4Q784_9PEZI</name>
<keyword evidence="6 9" id="KW-0811">Translocation</keyword>
<evidence type="ECO:0000256" key="1">
    <source>
        <dbReference type="ARBA" id="ARBA00004567"/>
    </source>
</evidence>
<evidence type="ECO:0000313" key="11">
    <source>
        <dbReference type="EMBL" id="KAF2719636.1"/>
    </source>
</evidence>
<reference evidence="11" key="1">
    <citation type="journal article" date="2020" name="Stud. Mycol.">
        <title>101 Dothideomycetes genomes: a test case for predicting lifestyles and emergence of pathogens.</title>
        <authorList>
            <person name="Haridas S."/>
            <person name="Albert R."/>
            <person name="Binder M."/>
            <person name="Bloem J."/>
            <person name="Labutti K."/>
            <person name="Salamov A."/>
            <person name="Andreopoulos B."/>
            <person name="Baker S."/>
            <person name="Barry K."/>
            <person name="Bills G."/>
            <person name="Bluhm B."/>
            <person name="Cannon C."/>
            <person name="Castanera R."/>
            <person name="Culley D."/>
            <person name="Daum C."/>
            <person name="Ezra D."/>
            <person name="Gonzalez J."/>
            <person name="Henrissat B."/>
            <person name="Kuo A."/>
            <person name="Liang C."/>
            <person name="Lipzen A."/>
            <person name="Lutzoni F."/>
            <person name="Magnuson J."/>
            <person name="Mondo S."/>
            <person name="Nolan M."/>
            <person name="Ohm R."/>
            <person name="Pangilinan J."/>
            <person name="Park H.-J."/>
            <person name="Ramirez L."/>
            <person name="Alfaro M."/>
            <person name="Sun H."/>
            <person name="Tritt A."/>
            <person name="Yoshinaga Y."/>
            <person name="Zwiers L.-H."/>
            <person name="Turgeon B."/>
            <person name="Goodwin S."/>
            <person name="Spatafora J."/>
            <person name="Crous P."/>
            <person name="Grigoriev I."/>
        </authorList>
    </citation>
    <scope>NUCLEOTIDE SEQUENCE</scope>
    <source>
        <strain evidence="11">CBS 116435</strain>
    </source>
</reference>
<dbReference type="GO" id="GO:0006606">
    <property type="term" value="P:protein import into nucleus"/>
    <property type="evidence" value="ECO:0007669"/>
    <property type="project" value="TreeGrafter"/>
</dbReference>
<keyword evidence="7 9" id="KW-0906">Nuclear pore complex</keyword>
<comment type="caution">
    <text evidence="11">The sequence shown here is derived from an EMBL/GenBank/DDBJ whole genome shotgun (WGS) entry which is preliminary data.</text>
</comment>
<comment type="subunit">
    <text evidence="9">Component of the nuclear pore complex (NPC).</text>
</comment>
<dbReference type="EMBL" id="MU003809">
    <property type="protein sequence ID" value="KAF2719636.1"/>
    <property type="molecule type" value="Genomic_DNA"/>
</dbReference>
<dbReference type="AlphaFoldDB" id="A0A9P4Q784"/>
<comment type="function">
    <text evidence="9">Functions as a component of the nuclear pore complex (NPC).</text>
</comment>
<evidence type="ECO:0000256" key="2">
    <source>
        <dbReference type="ARBA" id="ARBA00005573"/>
    </source>
</evidence>
<evidence type="ECO:0000256" key="8">
    <source>
        <dbReference type="ARBA" id="ARBA00023242"/>
    </source>
</evidence>
<dbReference type="GO" id="GO:0017056">
    <property type="term" value="F:structural constituent of nuclear pore"/>
    <property type="evidence" value="ECO:0007669"/>
    <property type="project" value="TreeGrafter"/>
</dbReference>
<evidence type="ECO:0000313" key="12">
    <source>
        <dbReference type="Proteomes" id="UP000799441"/>
    </source>
</evidence>
<feature type="compositionally biased region" description="Polar residues" evidence="10">
    <location>
        <begin position="125"/>
        <end position="135"/>
    </location>
</feature>
<protein>
    <recommendedName>
        <fullName evidence="9">Nuclear pore complex protein Nup85</fullName>
    </recommendedName>
</protein>
<dbReference type="Pfam" id="PF07575">
    <property type="entry name" value="Nucleopor_Nup85"/>
    <property type="match status" value="2"/>
</dbReference>
<evidence type="ECO:0000256" key="3">
    <source>
        <dbReference type="ARBA" id="ARBA00022448"/>
    </source>
</evidence>
<evidence type="ECO:0000256" key="5">
    <source>
        <dbReference type="ARBA" id="ARBA00022927"/>
    </source>
</evidence>
<dbReference type="GO" id="GO:0045893">
    <property type="term" value="P:positive regulation of DNA-templated transcription"/>
    <property type="evidence" value="ECO:0007669"/>
    <property type="project" value="TreeGrafter"/>
</dbReference>
<sequence length="1041" mass="113344">MAFRFPGEPPSTPNSRKLFQQSQQPSTTPAGPPPSYLTQKSTTPAGPPPSRSLFGSSYNAVTNTFPRNKITPGRLNRGFGLPSESSPIAGEDEDDYDDYDDEEDVEGEYGDETMEGIEKGGRVSPSKSAMMSSFVDSPRGFKRSRNGQVQQRQQASDMAAVARGFAQKVGAARIQDTGEVVLKVEELTSRLDAQVQNVDADEIDGLVTRGVAELDAFLEGQAEISTGEGGLGPESQEGIAKAEYIASLLLQLHHPHSTNPITQAQALTKSRALTRRALDSAVPIPRALLNWLNTHHNPYPDDFEAIHMHQPGPSENDRFWDTVYYTLLRGKLSKTIRLLKDAAWEHAATAIDDGADAPGYVGHQLYNVRDVVASCIAILETCPAISYDDWDVKGSDWDAFRQRVRNAIRDLEAFAEGTSADRDAEPGSRHTNIFGESLRSSRGADGFSLSTASRRAESKVPWSIYENLKVVYGMLLGGEDEVLLAAQDWLEGTVYLSVWWDGRSAEDGADLAASFRRSSMRRSQGHNIREIDVAPLAAYRRRIADSFAIITENPEEAVFSVNTMEPVQVALACVLEDQTAAAISLLKSFSMTVATAVIEVAALGAWVPDSTGRTGAGGNELSSEDLLVLSYGPGAKRPLAGDMDRDTALGDYADLLAKRQQFTGTDSRIAREGWELAVSVLRRLSNGQLAERKISEIVDKIELTDEERVEKVLMVCNELGLLEQVRSISERYADSLADSDGQQTPAYGSALLFYARAHATSKLRELLSLLTSMCLLHSAAVPILPDHHLTSFLSKDRIALRQLARTDAQAATLLSDSLSGYATLRKFYDLRDASLTTSRGFKISSHLSHLRPIERNREAAIALLAIIESAADCIHGGLYDPEVESIISVETLLALLGECLPLLGQEKRVFSQKQVFTLLRIVEDFAQVGGRVRDGAEELLKASVAAYKGTLNTSPEASQSGSLGGSWEILASQSLVLVKDATKGDSNGAASHHRQIKRQWDWRKGLNGIGSTDVGAKDVLATLRVALGMEVARGWGGLIRW</sequence>
<comment type="similarity">
    <text evidence="2 9">Belongs to the nucleoporin Nup85 family.</text>
</comment>
<keyword evidence="12" id="KW-1185">Reference proteome</keyword>
<gene>
    <name evidence="11" type="ORF">K431DRAFT_272455</name>
</gene>
<feature type="compositionally biased region" description="Polar residues" evidence="10">
    <location>
        <begin position="53"/>
        <end position="66"/>
    </location>
</feature>
<dbReference type="GO" id="GO:0006406">
    <property type="term" value="P:mRNA export from nucleus"/>
    <property type="evidence" value="ECO:0007669"/>
    <property type="project" value="TreeGrafter"/>
</dbReference>
<comment type="subcellular location">
    <subcellularLocation>
        <location evidence="1 9">Nucleus</location>
        <location evidence="1 9">Nuclear pore complex</location>
    </subcellularLocation>
</comment>
<keyword evidence="4 9" id="KW-0509">mRNA transport</keyword>
<keyword evidence="5 9" id="KW-0653">Protein transport</keyword>
<organism evidence="11 12">
    <name type="scientific">Polychaeton citri CBS 116435</name>
    <dbReference type="NCBI Taxonomy" id="1314669"/>
    <lineage>
        <taxon>Eukaryota</taxon>
        <taxon>Fungi</taxon>
        <taxon>Dikarya</taxon>
        <taxon>Ascomycota</taxon>
        <taxon>Pezizomycotina</taxon>
        <taxon>Dothideomycetes</taxon>
        <taxon>Dothideomycetidae</taxon>
        <taxon>Capnodiales</taxon>
        <taxon>Capnodiaceae</taxon>
        <taxon>Polychaeton</taxon>
    </lineage>
</organism>
<dbReference type="OrthoDB" id="5422384at2759"/>
<dbReference type="GO" id="GO:0031965">
    <property type="term" value="C:nuclear membrane"/>
    <property type="evidence" value="ECO:0007669"/>
    <property type="project" value="UniProtKB-UniRule"/>
</dbReference>
<keyword evidence="9" id="KW-0472">Membrane</keyword>
<dbReference type="InterPro" id="IPR011502">
    <property type="entry name" value="Nucleoporin_Nup85"/>
</dbReference>
<proteinExistence type="inferred from homology"/>
<dbReference type="Proteomes" id="UP000799441">
    <property type="component" value="Unassembled WGS sequence"/>
</dbReference>
<dbReference type="PANTHER" id="PTHR13373:SF21">
    <property type="entry name" value="NUCLEAR PORE COMPLEX PROTEIN NUP85"/>
    <property type="match status" value="1"/>
</dbReference>
<accession>A0A9P4Q784</accession>
<evidence type="ECO:0000256" key="10">
    <source>
        <dbReference type="SAM" id="MobiDB-lite"/>
    </source>
</evidence>
<feature type="region of interest" description="Disordered" evidence="10">
    <location>
        <begin position="1"/>
        <end position="143"/>
    </location>
</feature>
<feature type="compositionally biased region" description="Acidic residues" evidence="10">
    <location>
        <begin position="90"/>
        <end position="115"/>
    </location>
</feature>
<keyword evidence="8 9" id="KW-0539">Nucleus</keyword>
<feature type="compositionally biased region" description="Polar residues" evidence="10">
    <location>
        <begin position="13"/>
        <end position="29"/>
    </location>
</feature>
<keyword evidence="3 9" id="KW-0813">Transport</keyword>
<evidence type="ECO:0000256" key="6">
    <source>
        <dbReference type="ARBA" id="ARBA00023010"/>
    </source>
</evidence>
<dbReference type="PANTHER" id="PTHR13373">
    <property type="entry name" value="FROUNT PROTEIN-RELATED"/>
    <property type="match status" value="1"/>
</dbReference>
<evidence type="ECO:0000256" key="9">
    <source>
        <dbReference type="RuleBase" id="RU365073"/>
    </source>
</evidence>
<evidence type="ECO:0000256" key="7">
    <source>
        <dbReference type="ARBA" id="ARBA00023132"/>
    </source>
</evidence>
<evidence type="ECO:0000256" key="4">
    <source>
        <dbReference type="ARBA" id="ARBA00022816"/>
    </source>
</evidence>
<dbReference type="GO" id="GO:0031080">
    <property type="term" value="C:nuclear pore outer ring"/>
    <property type="evidence" value="ECO:0007669"/>
    <property type="project" value="TreeGrafter"/>
</dbReference>